<dbReference type="HOGENOM" id="CLU_000335_1_0_1"/>
<dbReference type="Proteomes" id="UP000002866">
    <property type="component" value="Chromosome 5"/>
</dbReference>
<gene>
    <name evidence="14" type="primary">TBLA0E04240</name>
    <name evidence="14" type="ORF">TBLA_0E04240</name>
</gene>
<name>I2H526_HENB6</name>
<dbReference type="CDD" id="cd18795">
    <property type="entry name" value="SF2_C_Ski2"/>
    <property type="match status" value="1"/>
</dbReference>
<comment type="catalytic activity">
    <reaction evidence="9">
        <text>ATP + H2O = ADP + phosphate + H(+)</text>
        <dbReference type="Rhea" id="RHEA:13065"/>
        <dbReference type="ChEBI" id="CHEBI:15377"/>
        <dbReference type="ChEBI" id="CHEBI:15378"/>
        <dbReference type="ChEBI" id="CHEBI:30616"/>
        <dbReference type="ChEBI" id="CHEBI:43474"/>
        <dbReference type="ChEBI" id="CHEBI:456216"/>
        <dbReference type="EC" id="3.6.4.13"/>
    </reaction>
</comment>
<evidence type="ECO:0000256" key="9">
    <source>
        <dbReference type="ARBA" id="ARBA00047984"/>
    </source>
</evidence>
<sequence>MDEDARQKKDKVRELYRHDKMSNQVLQTDKRFHSNNSNAILDAEKSQPKSMAGRISIHEMGKDARLQESDDEKERIRENAARLEAKKSEVEQQKLEFSSHSTKNTLLNTDTSESLHYYPSTQANKQIYQDALTFIENNFGTDLPRDIIISILDTLIFSIKTDKESKPDKIERLKEEFQEALMLDIDNKNFQSLVEIVEDITDFGDNTSKSEREEQVLAVVDSDDELLENTAETNTLLNELEADNTHNNTSTKNHPIREPIIFESSNKDELISLADTSPLKVKIYSVDEYYLERKLKTMLPDLNYNQLKDLENNILLYISNLDKLPKDDLEKKIFDNLDYENTSFLNTIINNRNEIFWGIKLARASEQNRAEILNDMRKNELSSLVSDYLKEDASQKKRKANSLEDEYEPQQHAKKIIIEKNSILNIIDIDKFKFNQEEKLFTKSKVSLPEGSFKRIQPHYEEIHIPPPSRPAIKFDLIPITELPEWAKKAFPSNESHTLNTIQSKIYPTAFNSDSNILLCAPTGAGKTNVAMLTVLRSMHHYFNEKTSTFNLNNFKAVFIAPLKALVQEQTREFQRRLLPYGIRVSELTGDSNLTTQEMEKSHILVSTPEKWDIITRKNAENSIYGKIDLVIIDEIHLLHDQRGPVIENIVARSLRGHYSTRIPRLVGLSATLPNYMDVAKFLRVPDEGIFFFDSSYRPCPLSQQFCSITEKSSIKKLHAQNIACYDKTLESLSEGHQVIVFVHSRKDTARTAAWLRDQFSKNDHMNKLRKDDASSKHILTTESENAQNRQLQDLLKDGVGIHHAGLSREDRSLSEDLFADGLLQVLVSTATLAWGVNLPAHTVIIKGTEVYSPQHGTWLPLSPQDILQMLGRAGRPRYDTYGEGIIITNQSEIQYYLSILNQQLPIESQLMSSILDSINAEVVSNTITSRKDAIEWLKRTYLYVRMSISPETYNILPQENEEFKNTLNSFCISLTHSALLLLHQQNLLIYNPDLDVVMPTELGRVASYFYIKHSSMLTYCKELNSNCSVSDLFRIFAMSDEFNYVSIKQEEQQEMKALLEKIPIPIQNDAEENIIKISVLLQTYISRFSFEGFAINSDMIFITQNAGRLFRAMYEICWRKGWAKQAKYLLDICRSVDTRMWPLNSPLRQFSKCPPEVVQRMEASSVHWKDYLSLSSPSEVGQAIRSEKHGKQVYDFLQRFPKLNIKCTLQPITCSLIKFDLEIMPNWLWDKKVHGAMEQFTIILEDDSGDTILYSTTVFIREELMDLEHNIDFTIQLPTAFQKKLPPNFFISVISEKWWQCSYQVPIMLKNFKLPKKFAAPRQLTATEQITTSLINDVSKSPIYEFTQFNRIVSEVYHSLYMTNESTIVCSSKGTGKQIMAELALLNHWRQNKGRAIFISPYIDKIEFLLKSWTKKFSLLAGGKVINKLGSNQTKNLRLLAESHLLFATPEQFDIISRRWRQRKNIQRIELLLYDDIQEIGNGYYGAIYECIISRMLFIATQLEKHIRFVCLGSCLANAMDIGQWLDIKKDNVYNFSPQMRDSPIDIHLQSFELNNIQFSPIMLEKAFITAQKYCEENNICSAIYLSTKRVCISILPDIVKFAQSSNWDLVKADEDDIAEYCLKIKDPQLISSIKNGIGLLYSGMNKQDQEIVEELYSYGALSLLLISKNFSHSTPPLKSIIILGTSYYSALEHRYLNYSVSEILDMIGSCSDNSVMNKALILTDNNMKLLYKKFISDAVPIESYLQFNYHNQLINDISNSIVRSKQDCVDLLTFSFFYRRIHANPSYYGFSDTSQLGISAFLTELVIGSLTDLQNCSFIELINEEPVNTDSESIIPLNGCLISCHYNVNFISMELFINSLKPSSTLSQILEILSRASEFEDMNVDEFDLSFLKKLSRKVPLSFSRSPNQDPVAFKVFILLQAYFSGIGLSKEYKTDLKAILKKCIPLINAIIDILSGDGYLNSMTAMELSQMLVQGVWDTDSPLKQIPHFNSEILQKCNQKNVETVYDIMALEDDERESIITLDTNKLIETANFINNYPNIELAYSIIGNSEIKIGELKQIEVTVNRDEEPDTLQANTNKLIEEKNETWWLILGEMESKDLYAIKKISLSEETQKYTLEFSIAEEGEHSLTLWCVCDSYLDADKEVSASVTVYA</sequence>
<keyword evidence="3" id="KW-0677">Repeat</keyword>
<dbReference type="KEGG" id="tbl:TBLA_0E04240"/>
<keyword evidence="7" id="KW-0067">ATP-binding</keyword>
<dbReference type="InterPro" id="IPR048863">
    <property type="entry name" value="BRR2_plug"/>
</dbReference>
<dbReference type="InterPro" id="IPR004179">
    <property type="entry name" value="Sec63-dom"/>
</dbReference>
<keyword evidence="8" id="KW-0539">Nucleus</keyword>
<dbReference type="PROSITE" id="PS51192">
    <property type="entry name" value="HELICASE_ATP_BIND_1"/>
    <property type="match status" value="2"/>
</dbReference>
<protein>
    <recommendedName>
        <fullName evidence="2">RNA helicase</fullName>
        <ecNumber evidence="2">3.6.4.13</ecNumber>
    </recommendedName>
</protein>
<evidence type="ECO:0000313" key="14">
    <source>
        <dbReference type="EMBL" id="CCH61478.1"/>
    </source>
</evidence>
<evidence type="ECO:0000259" key="12">
    <source>
        <dbReference type="PROSITE" id="PS51192"/>
    </source>
</evidence>
<dbReference type="GO" id="GO:0005682">
    <property type="term" value="C:U5 snRNP"/>
    <property type="evidence" value="ECO:0007669"/>
    <property type="project" value="EnsemblFungi"/>
</dbReference>
<dbReference type="FunFam" id="1.10.3380.10:FF:000001">
    <property type="entry name" value="U5 small nuclear ribonucleoprotein helicase"/>
    <property type="match status" value="1"/>
</dbReference>
<dbReference type="SUPFAM" id="SSF46785">
    <property type="entry name" value="Winged helix' DNA-binding domain"/>
    <property type="match status" value="1"/>
</dbReference>
<dbReference type="Gene3D" id="1.10.3380.10">
    <property type="entry name" value="Sec63 N-terminal domain-like domain"/>
    <property type="match status" value="2"/>
</dbReference>
<organism evidence="14 15">
    <name type="scientific">Henningerozyma blattae (strain ATCC 34711 / CBS 6284 / DSM 70876 / NBRC 10599 / NRRL Y-10934 / UCD 77-7)</name>
    <name type="common">Yeast</name>
    <name type="synonym">Tetrapisispora blattae</name>
    <dbReference type="NCBI Taxonomy" id="1071380"/>
    <lineage>
        <taxon>Eukaryota</taxon>
        <taxon>Fungi</taxon>
        <taxon>Dikarya</taxon>
        <taxon>Ascomycota</taxon>
        <taxon>Saccharomycotina</taxon>
        <taxon>Saccharomycetes</taxon>
        <taxon>Saccharomycetales</taxon>
        <taxon>Saccharomycetaceae</taxon>
        <taxon>Henningerozyma</taxon>
    </lineage>
</organism>
<dbReference type="PIRSF" id="PIRSF039073">
    <property type="entry name" value="BRR2"/>
    <property type="match status" value="1"/>
</dbReference>
<evidence type="ECO:0000256" key="6">
    <source>
        <dbReference type="ARBA" id="ARBA00022806"/>
    </source>
</evidence>
<evidence type="ECO:0000256" key="10">
    <source>
        <dbReference type="SAM" id="Coils"/>
    </source>
</evidence>
<dbReference type="InterPro" id="IPR057842">
    <property type="entry name" value="WH_MER3"/>
</dbReference>
<dbReference type="InterPro" id="IPR050474">
    <property type="entry name" value="Hel308_SKI2-like"/>
</dbReference>
<evidence type="ECO:0000256" key="3">
    <source>
        <dbReference type="ARBA" id="ARBA00022737"/>
    </source>
</evidence>
<dbReference type="PANTHER" id="PTHR47961:SF4">
    <property type="entry name" value="ACTIVATING SIGNAL COINTEGRATOR 1 COMPLEX SUBUNIT 3"/>
    <property type="match status" value="1"/>
</dbReference>
<dbReference type="FunFam" id="3.40.50.300:FF:003287">
    <property type="entry name" value="U5 small nuclear ribonucleoprotein 200 kDa helicase"/>
    <property type="match status" value="1"/>
</dbReference>
<accession>I2H526</accession>
<feature type="domain" description="Helicase C-terminal" evidence="13">
    <location>
        <begin position="725"/>
        <end position="919"/>
    </location>
</feature>
<dbReference type="EMBL" id="HE806320">
    <property type="protein sequence ID" value="CCH61478.1"/>
    <property type="molecule type" value="Genomic_DNA"/>
</dbReference>
<keyword evidence="6" id="KW-0347">Helicase</keyword>
<evidence type="ECO:0000256" key="7">
    <source>
        <dbReference type="ARBA" id="ARBA00022840"/>
    </source>
</evidence>
<dbReference type="InterPro" id="IPR036388">
    <property type="entry name" value="WH-like_DNA-bd_sf"/>
</dbReference>
<evidence type="ECO:0000256" key="5">
    <source>
        <dbReference type="ARBA" id="ARBA00022801"/>
    </source>
</evidence>
<dbReference type="Pfam" id="PF18149">
    <property type="entry name" value="Helicase_PWI"/>
    <property type="match status" value="1"/>
</dbReference>
<dbReference type="RefSeq" id="XP_004180997.1">
    <property type="nucleotide sequence ID" value="XM_004180949.1"/>
</dbReference>
<dbReference type="InterPro" id="IPR001650">
    <property type="entry name" value="Helicase_C-like"/>
</dbReference>
<evidence type="ECO:0000256" key="8">
    <source>
        <dbReference type="ARBA" id="ARBA00023242"/>
    </source>
</evidence>
<feature type="coiled-coil region" evidence="10">
    <location>
        <begin position="66"/>
        <end position="96"/>
    </location>
</feature>
<comment type="subcellular location">
    <subcellularLocation>
        <location evidence="1">Nucleus</location>
    </subcellularLocation>
</comment>
<dbReference type="GO" id="GO:0003676">
    <property type="term" value="F:nucleic acid binding"/>
    <property type="evidence" value="ECO:0007669"/>
    <property type="project" value="InterPro"/>
</dbReference>
<feature type="domain" description="Helicase ATP-binding" evidence="12">
    <location>
        <begin position="1359"/>
        <end position="1521"/>
    </location>
</feature>
<feature type="region of interest" description="Disordered" evidence="11">
    <location>
        <begin position="1"/>
        <end position="24"/>
    </location>
</feature>
<dbReference type="GO" id="GO:0046540">
    <property type="term" value="C:U4/U6 x U5 tri-snRNP complex"/>
    <property type="evidence" value="ECO:0007669"/>
    <property type="project" value="EnsemblFungi"/>
</dbReference>
<dbReference type="eggNOG" id="KOG0951">
    <property type="taxonomic scope" value="Eukaryota"/>
</dbReference>
<dbReference type="InterPro" id="IPR036390">
    <property type="entry name" value="WH_DNA-bd_sf"/>
</dbReference>
<dbReference type="GeneID" id="14496551"/>
<dbReference type="PROSITE" id="PS51194">
    <property type="entry name" value="HELICASE_CTER"/>
    <property type="match status" value="1"/>
</dbReference>
<proteinExistence type="predicted"/>
<dbReference type="FunFam" id="1.10.150.20:FF:000013">
    <property type="entry name" value="U5 small nuclear ribonucleoprotein kDa helicase"/>
    <property type="match status" value="1"/>
</dbReference>
<keyword evidence="10" id="KW-0175">Coiled coil</keyword>
<dbReference type="InterPro" id="IPR041094">
    <property type="entry name" value="Brr2_helicase_PWI"/>
</dbReference>
<dbReference type="Gene3D" id="3.40.50.300">
    <property type="entry name" value="P-loop containing nucleotide triphosphate hydrolases"/>
    <property type="match status" value="4"/>
</dbReference>
<dbReference type="STRING" id="1071380.I2H526"/>
<dbReference type="FunCoup" id="I2H526">
    <property type="interactions" value="1409"/>
</dbReference>
<keyword evidence="5" id="KW-0378">Hydrolase</keyword>
<feature type="compositionally biased region" description="Basic and acidic residues" evidence="11">
    <location>
        <begin position="1"/>
        <end position="21"/>
    </location>
</feature>
<dbReference type="SUPFAM" id="SSF81296">
    <property type="entry name" value="E set domains"/>
    <property type="match status" value="1"/>
</dbReference>
<dbReference type="SUPFAM" id="SSF52540">
    <property type="entry name" value="P-loop containing nucleoside triphosphate hydrolases"/>
    <property type="match status" value="2"/>
</dbReference>
<dbReference type="FunFam" id="1.10.10.10:FF:000024">
    <property type="entry name" value="U5 small nuclear ribonucleoprotein helicase"/>
    <property type="match status" value="1"/>
</dbReference>
<dbReference type="InterPro" id="IPR014001">
    <property type="entry name" value="Helicase_ATP-bd"/>
</dbReference>
<dbReference type="GO" id="GO:0003724">
    <property type="term" value="F:RNA helicase activity"/>
    <property type="evidence" value="ECO:0007669"/>
    <property type="project" value="UniProtKB-EC"/>
</dbReference>
<dbReference type="SMART" id="SM00487">
    <property type="entry name" value="DEXDc"/>
    <property type="match status" value="2"/>
</dbReference>
<dbReference type="GO" id="GO:0042802">
    <property type="term" value="F:identical protein binding"/>
    <property type="evidence" value="ECO:0007669"/>
    <property type="project" value="EnsemblFungi"/>
</dbReference>
<feature type="domain" description="Helicase ATP-binding" evidence="12">
    <location>
        <begin position="508"/>
        <end position="691"/>
    </location>
</feature>
<dbReference type="SMART" id="SM00490">
    <property type="entry name" value="HELICc"/>
    <property type="match status" value="1"/>
</dbReference>
<keyword evidence="4" id="KW-0547">Nucleotide-binding</keyword>
<evidence type="ECO:0000259" key="13">
    <source>
        <dbReference type="PROSITE" id="PS51194"/>
    </source>
</evidence>
<dbReference type="Pfam" id="PF23445">
    <property type="entry name" value="WHD_SNRNP200"/>
    <property type="match status" value="2"/>
</dbReference>
<dbReference type="Gene3D" id="2.60.40.150">
    <property type="entry name" value="C2 domain"/>
    <property type="match status" value="2"/>
</dbReference>
<dbReference type="InterPro" id="IPR027417">
    <property type="entry name" value="P-loop_NTPase"/>
</dbReference>
<dbReference type="SMART" id="SM00973">
    <property type="entry name" value="Sec63"/>
    <property type="match status" value="2"/>
</dbReference>
<dbReference type="Gene3D" id="1.10.10.10">
    <property type="entry name" value="Winged helix-like DNA-binding domain superfamily/Winged helix DNA-binding domain"/>
    <property type="match status" value="2"/>
</dbReference>
<reference evidence="14 15" key="1">
    <citation type="journal article" date="2011" name="Proc. Natl. Acad. Sci. U.S.A.">
        <title>Evolutionary erosion of yeast sex chromosomes by mating-type switching accidents.</title>
        <authorList>
            <person name="Gordon J.L."/>
            <person name="Armisen D."/>
            <person name="Proux-Wera E."/>
            <person name="Oheigeartaigh S.S."/>
            <person name="Byrne K.P."/>
            <person name="Wolfe K.H."/>
        </authorList>
    </citation>
    <scope>NUCLEOTIDE SEQUENCE [LARGE SCALE GENOMIC DNA]</scope>
    <source>
        <strain evidence="15">ATCC 34711 / CBS 6284 / DSM 70876 / NBRC 10599 / NRRL Y-10934 / UCD 77-7</strain>
    </source>
</reference>
<dbReference type="OMA" id="MNPKEFN"/>
<dbReference type="PANTHER" id="PTHR47961">
    <property type="entry name" value="DNA POLYMERASE THETA, PUTATIVE (AFU_ORTHOLOGUE AFUA_1G05260)-RELATED"/>
    <property type="match status" value="1"/>
</dbReference>
<dbReference type="GO" id="GO:0000388">
    <property type="term" value="P:spliceosome conformational change to release U4 (or U4atac) and U1 (or U11)"/>
    <property type="evidence" value="ECO:0007669"/>
    <property type="project" value="EnsemblFungi"/>
</dbReference>
<dbReference type="GO" id="GO:0000974">
    <property type="term" value="C:Prp19 complex"/>
    <property type="evidence" value="ECO:0007669"/>
    <property type="project" value="EnsemblFungi"/>
</dbReference>
<dbReference type="SUPFAM" id="SSF158702">
    <property type="entry name" value="Sec63 N-terminal domain-like"/>
    <property type="match status" value="2"/>
</dbReference>
<dbReference type="InterPro" id="IPR014756">
    <property type="entry name" value="Ig_E-set"/>
</dbReference>
<dbReference type="InParanoid" id="I2H526"/>
<dbReference type="OrthoDB" id="5575at2759"/>
<evidence type="ECO:0000256" key="1">
    <source>
        <dbReference type="ARBA" id="ARBA00004123"/>
    </source>
</evidence>
<dbReference type="FunFam" id="1.10.150.20:FF:000004">
    <property type="entry name" value="U5 small nuclear ribonucleoprotein helicase"/>
    <property type="match status" value="1"/>
</dbReference>
<dbReference type="GO" id="GO:0005524">
    <property type="term" value="F:ATP binding"/>
    <property type="evidence" value="ECO:0007669"/>
    <property type="project" value="UniProtKB-KW"/>
</dbReference>
<dbReference type="EC" id="3.6.4.13" evidence="2"/>
<dbReference type="GO" id="GO:0016787">
    <property type="term" value="F:hydrolase activity"/>
    <property type="evidence" value="ECO:0007669"/>
    <property type="project" value="UniProtKB-KW"/>
</dbReference>
<evidence type="ECO:0000313" key="15">
    <source>
        <dbReference type="Proteomes" id="UP000002866"/>
    </source>
</evidence>
<evidence type="ECO:0000256" key="4">
    <source>
        <dbReference type="ARBA" id="ARBA00022741"/>
    </source>
</evidence>
<dbReference type="Pfam" id="PF02889">
    <property type="entry name" value="Sec63"/>
    <property type="match status" value="2"/>
</dbReference>
<evidence type="ECO:0000256" key="2">
    <source>
        <dbReference type="ARBA" id="ARBA00012552"/>
    </source>
</evidence>
<dbReference type="Gene3D" id="1.10.150.20">
    <property type="entry name" value="5' to 3' exonuclease, C-terminal subdomain"/>
    <property type="match status" value="2"/>
</dbReference>
<dbReference type="Pfam" id="PF00270">
    <property type="entry name" value="DEAD"/>
    <property type="match status" value="2"/>
</dbReference>
<evidence type="ECO:0000256" key="11">
    <source>
        <dbReference type="SAM" id="MobiDB-lite"/>
    </source>
</evidence>
<dbReference type="Pfam" id="PF21188">
    <property type="entry name" value="BRR2_plug"/>
    <property type="match status" value="1"/>
</dbReference>
<dbReference type="InterPro" id="IPR011545">
    <property type="entry name" value="DEAD/DEAH_box_helicase_dom"/>
</dbReference>
<dbReference type="Pfam" id="PF00271">
    <property type="entry name" value="Helicase_C"/>
    <property type="match status" value="1"/>
</dbReference>
<dbReference type="InterPro" id="IPR035892">
    <property type="entry name" value="C2_domain_sf"/>
</dbReference>
<keyword evidence="15" id="KW-1185">Reference proteome</keyword>
<dbReference type="FunFam" id="3.40.50.300:FF:000062">
    <property type="entry name" value="U5 small nuclear ribonucleoprotein helicase"/>
    <property type="match status" value="1"/>
</dbReference>